<keyword evidence="2" id="KW-0805">Transcription regulation</keyword>
<dbReference type="Pfam" id="PF00486">
    <property type="entry name" value="Trans_reg_C"/>
    <property type="match status" value="1"/>
</dbReference>
<keyword evidence="8" id="KW-1185">Reference proteome</keyword>
<dbReference type="SMART" id="SM01043">
    <property type="entry name" value="BTAD"/>
    <property type="match status" value="1"/>
</dbReference>
<evidence type="ECO:0000313" key="7">
    <source>
        <dbReference type="EMBL" id="MFC4908392.1"/>
    </source>
</evidence>
<accession>A0ABV9TZV9</accession>
<gene>
    <name evidence="7" type="ORF">ACFPCY_13745</name>
</gene>
<protein>
    <submittedName>
        <fullName evidence="7">BTAD domain-containing putative transcriptional regulator</fullName>
    </submittedName>
</protein>
<comment type="caution">
    <text evidence="7">The sequence shown here is derived from an EMBL/GenBank/DDBJ whole genome shotgun (WGS) entry which is preliminary data.</text>
</comment>
<evidence type="ECO:0000256" key="3">
    <source>
        <dbReference type="ARBA" id="ARBA00023125"/>
    </source>
</evidence>
<evidence type="ECO:0000313" key="8">
    <source>
        <dbReference type="Proteomes" id="UP001595872"/>
    </source>
</evidence>
<dbReference type="Gene3D" id="1.10.10.10">
    <property type="entry name" value="Winged helix-like DNA-binding domain superfamily/Winged helix DNA-binding domain"/>
    <property type="match status" value="1"/>
</dbReference>
<evidence type="ECO:0000259" key="6">
    <source>
        <dbReference type="PROSITE" id="PS51755"/>
    </source>
</evidence>
<evidence type="ECO:0000256" key="2">
    <source>
        <dbReference type="ARBA" id="ARBA00023015"/>
    </source>
</evidence>
<dbReference type="EMBL" id="JBHSIT010000003">
    <property type="protein sequence ID" value="MFC4908392.1"/>
    <property type="molecule type" value="Genomic_DNA"/>
</dbReference>
<dbReference type="InterPro" id="IPR036388">
    <property type="entry name" value="WH-like_DNA-bd_sf"/>
</dbReference>
<dbReference type="InterPro" id="IPR001867">
    <property type="entry name" value="OmpR/PhoB-type_DNA-bd"/>
</dbReference>
<dbReference type="InterPro" id="IPR051677">
    <property type="entry name" value="AfsR-DnrI-RedD_regulator"/>
</dbReference>
<dbReference type="Proteomes" id="UP001595872">
    <property type="component" value="Unassembled WGS sequence"/>
</dbReference>
<keyword evidence="4" id="KW-0804">Transcription</keyword>
<dbReference type="CDD" id="cd15831">
    <property type="entry name" value="BTAD"/>
    <property type="match status" value="1"/>
</dbReference>
<dbReference type="RefSeq" id="WP_378254956.1">
    <property type="nucleotide sequence ID" value="NZ_JBHSIT010000003.1"/>
</dbReference>
<dbReference type="InterPro" id="IPR011990">
    <property type="entry name" value="TPR-like_helical_dom_sf"/>
</dbReference>
<dbReference type="InterPro" id="IPR005158">
    <property type="entry name" value="BTAD"/>
</dbReference>
<dbReference type="PANTHER" id="PTHR35807:SF1">
    <property type="entry name" value="TRANSCRIPTIONAL REGULATOR REDD"/>
    <property type="match status" value="1"/>
</dbReference>
<dbReference type="PROSITE" id="PS51755">
    <property type="entry name" value="OMPR_PHOB"/>
    <property type="match status" value="1"/>
</dbReference>
<keyword evidence="3 5" id="KW-0238">DNA-binding</keyword>
<name>A0ABV9TZV9_9ACTN</name>
<evidence type="ECO:0000256" key="1">
    <source>
        <dbReference type="ARBA" id="ARBA00005820"/>
    </source>
</evidence>
<feature type="DNA-binding region" description="OmpR/PhoB-type" evidence="5">
    <location>
        <begin position="1"/>
        <end position="100"/>
    </location>
</feature>
<dbReference type="Gene3D" id="1.25.40.10">
    <property type="entry name" value="Tetratricopeptide repeat domain"/>
    <property type="match status" value="1"/>
</dbReference>
<comment type="similarity">
    <text evidence="1">Belongs to the AfsR/DnrI/RedD regulatory family.</text>
</comment>
<proteinExistence type="inferred from homology"/>
<dbReference type="PANTHER" id="PTHR35807">
    <property type="entry name" value="TRANSCRIPTIONAL REGULATOR REDD-RELATED"/>
    <property type="match status" value="1"/>
</dbReference>
<organism evidence="7 8">
    <name type="scientific">Actinomadura gamaensis</name>
    <dbReference type="NCBI Taxonomy" id="1763541"/>
    <lineage>
        <taxon>Bacteria</taxon>
        <taxon>Bacillati</taxon>
        <taxon>Actinomycetota</taxon>
        <taxon>Actinomycetes</taxon>
        <taxon>Streptosporangiales</taxon>
        <taxon>Thermomonosporaceae</taxon>
        <taxon>Actinomadura</taxon>
    </lineage>
</organism>
<dbReference type="SMART" id="SM00862">
    <property type="entry name" value="Trans_reg_C"/>
    <property type="match status" value="1"/>
</dbReference>
<feature type="domain" description="OmpR/PhoB-type" evidence="6">
    <location>
        <begin position="1"/>
        <end position="100"/>
    </location>
</feature>
<evidence type="ECO:0000256" key="5">
    <source>
        <dbReference type="PROSITE-ProRule" id="PRU01091"/>
    </source>
</evidence>
<reference evidence="8" key="1">
    <citation type="journal article" date="2019" name="Int. J. Syst. Evol. Microbiol.">
        <title>The Global Catalogue of Microorganisms (GCM) 10K type strain sequencing project: providing services to taxonomists for standard genome sequencing and annotation.</title>
        <authorList>
            <consortium name="The Broad Institute Genomics Platform"/>
            <consortium name="The Broad Institute Genome Sequencing Center for Infectious Disease"/>
            <person name="Wu L."/>
            <person name="Ma J."/>
        </authorList>
    </citation>
    <scope>NUCLEOTIDE SEQUENCE [LARGE SCALE GENOMIC DNA]</scope>
    <source>
        <strain evidence="8">KLKA75</strain>
    </source>
</reference>
<sequence>MRFGILGPLEMSDGGGSRLPSAPKERALLALLLAQNGQTVSTVSCIEELWGGFAPVSAKATLQTYVLHLRRSLAGLSEVGSMDGAREILATRDGGYAFTAPGGTLDVRNFERGVCRARHALDRGDYPAAAELFEGALAEWRGPALGDVETGPQLSLHQVRLQESHLIVMEQRNETELHLGRHRALLPELRALVARYPLNENLHAQLMVALARCGEFAAALALYARLRTALGEQLGLEPSARMRRLHYAIVTRDPVLHTTPRVELGLLSIDLAATVPAGPASGGAAPAAAQDERIVS</sequence>
<dbReference type="Pfam" id="PF03704">
    <property type="entry name" value="BTAD"/>
    <property type="match status" value="1"/>
</dbReference>
<dbReference type="SUPFAM" id="SSF48452">
    <property type="entry name" value="TPR-like"/>
    <property type="match status" value="1"/>
</dbReference>
<dbReference type="SUPFAM" id="SSF46894">
    <property type="entry name" value="C-terminal effector domain of the bipartite response regulators"/>
    <property type="match status" value="1"/>
</dbReference>
<dbReference type="InterPro" id="IPR016032">
    <property type="entry name" value="Sig_transdc_resp-reg_C-effctor"/>
</dbReference>
<evidence type="ECO:0000256" key="4">
    <source>
        <dbReference type="ARBA" id="ARBA00023163"/>
    </source>
</evidence>